<dbReference type="Proteomes" id="UP000238479">
    <property type="component" value="Chromosome 4"/>
</dbReference>
<accession>A0A2P6QXE4</accession>
<comment type="caution">
    <text evidence="1">The sequence shown here is derived from an EMBL/GenBank/DDBJ whole genome shotgun (WGS) entry which is preliminary data.</text>
</comment>
<evidence type="ECO:0000313" key="2">
    <source>
        <dbReference type="Proteomes" id="UP000238479"/>
    </source>
</evidence>
<protein>
    <recommendedName>
        <fullName evidence="3">Reverse transcriptase zinc-binding domain-containing protein</fullName>
    </recommendedName>
</protein>
<dbReference type="AlphaFoldDB" id="A0A2P6QXE4"/>
<proteinExistence type="predicted"/>
<reference evidence="1 2" key="1">
    <citation type="journal article" date="2018" name="Nat. Genet.">
        <title>The Rosa genome provides new insights in the design of modern roses.</title>
        <authorList>
            <person name="Bendahmane M."/>
        </authorList>
    </citation>
    <scope>NUCLEOTIDE SEQUENCE [LARGE SCALE GENOMIC DNA]</scope>
    <source>
        <strain evidence="2">cv. Old Blush</strain>
    </source>
</reference>
<dbReference type="STRING" id="74649.A0A2P6QXE4"/>
<dbReference type="OMA" id="WGPNPNG"/>
<gene>
    <name evidence="1" type="ORF">RchiOBHm_Chr4g0418351</name>
</gene>
<keyword evidence="2" id="KW-1185">Reference proteome</keyword>
<evidence type="ECO:0000313" key="1">
    <source>
        <dbReference type="EMBL" id="PRQ38834.1"/>
    </source>
</evidence>
<dbReference type="EMBL" id="PDCK01000042">
    <property type="protein sequence ID" value="PRQ38834.1"/>
    <property type="molecule type" value="Genomic_DNA"/>
</dbReference>
<organism evidence="1 2">
    <name type="scientific">Rosa chinensis</name>
    <name type="common">China rose</name>
    <dbReference type="NCBI Taxonomy" id="74649"/>
    <lineage>
        <taxon>Eukaryota</taxon>
        <taxon>Viridiplantae</taxon>
        <taxon>Streptophyta</taxon>
        <taxon>Embryophyta</taxon>
        <taxon>Tracheophyta</taxon>
        <taxon>Spermatophyta</taxon>
        <taxon>Magnoliopsida</taxon>
        <taxon>eudicotyledons</taxon>
        <taxon>Gunneridae</taxon>
        <taxon>Pentapetalae</taxon>
        <taxon>rosids</taxon>
        <taxon>fabids</taxon>
        <taxon>Rosales</taxon>
        <taxon>Rosaceae</taxon>
        <taxon>Rosoideae</taxon>
        <taxon>Rosoideae incertae sedis</taxon>
        <taxon>Rosa</taxon>
    </lineage>
</organism>
<evidence type="ECO:0008006" key="3">
    <source>
        <dbReference type="Google" id="ProtNLM"/>
    </source>
</evidence>
<dbReference type="Gramene" id="PRQ38834">
    <property type="protein sequence ID" value="PRQ38834"/>
    <property type="gene ID" value="RchiOBHm_Chr4g0418351"/>
</dbReference>
<name>A0A2P6QXE4_ROSCH</name>
<sequence length="125" mass="14196">MAWKGILDNRDLLIQGMLWIVGNGTDIRFWTFNWAFSFPLINLISTTNRISIDIDENVSDYIVNGCWNVNKLSVFLDHDTVNSILSIPLPALDSRDEFVWGPTSSGIFSVLPLGFNVIWLFPFEG</sequence>